<organismHost>
    <name type="scientific">Meleagris gallopavo</name>
    <name type="common">Wild turkey</name>
    <dbReference type="NCBI Taxonomy" id="9103"/>
</organismHost>
<evidence type="ECO:0000313" key="1">
    <source>
        <dbReference type="EMBL" id="AAG45809.1"/>
    </source>
</evidence>
<evidence type="ECO:0000313" key="2">
    <source>
        <dbReference type="Proteomes" id="UP000175168"/>
    </source>
</evidence>
<proteinExistence type="predicted"/>
<protein>
    <submittedName>
        <fullName evidence="1">Uncharacterized protein HVT084</fullName>
    </submittedName>
</protein>
<keyword evidence="2" id="KW-1185">Reference proteome</keyword>
<sequence>MSLTADRNDIRHTRVPFCIPISTDEIRQECGLYYAALDKRYGIDWQFMNVFMLGVNGFLLVQKTTTIYLERKSYPA</sequence>
<dbReference type="Proteomes" id="UP000175168">
    <property type="component" value="Segment"/>
</dbReference>
<gene>
    <name evidence="1" type="primary">HVT084</name>
</gene>
<organism evidence="1 2">
    <name type="scientific">Meleagrid herpesvirus 1</name>
    <name type="common">MeHV-1</name>
    <name type="synonym">Turkey herpesvirus</name>
    <dbReference type="NCBI Taxonomy" id="37108"/>
    <lineage>
        <taxon>Viruses</taxon>
        <taxon>Duplodnaviria</taxon>
        <taxon>Heunggongvirae</taxon>
        <taxon>Peploviricota</taxon>
        <taxon>Herviviricetes</taxon>
        <taxon>Herpesvirales</taxon>
        <taxon>Orthoherpesviridae</taxon>
        <taxon>Alphaherpesvirinae</taxon>
        <taxon>Mardivirus</taxon>
        <taxon>Mardivirus meleagridalpha1</taxon>
    </lineage>
</organism>
<name>Q9DPP5_MEHV1</name>
<reference evidence="1 2" key="1">
    <citation type="journal article" date="2001" name="J. Virol.">
        <title>The genome of turkey herpesvirus.</title>
        <authorList>
            <person name="Afonso C.L."/>
            <person name="Tulman E.R."/>
            <person name="Lu Z."/>
            <person name="Zsak L."/>
            <person name="Rock D.L."/>
            <person name="Kutish G.F."/>
        </authorList>
    </citation>
    <scope>NUCLEOTIDE SEQUENCE [LARGE SCALE GENOMIC DNA]</scope>
    <source>
        <strain evidence="1">FC126</strain>
    </source>
</reference>
<organismHost>
    <name type="scientific">Gallus gallus</name>
    <name type="common">Chicken</name>
    <dbReference type="NCBI Taxonomy" id="9031"/>
</organismHost>
<accession>Q9DPP5</accession>
<dbReference type="EMBL" id="AF291866">
    <property type="protein sequence ID" value="AAG45809.1"/>
    <property type="molecule type" value="Genomic_DNA"/>
</dbReference>